<dbReference type="Proteomes" id="UP000054632">
    <property type="component" value="Unassembled WGS sequence"/>
</dbReference>
<gene>
    <name evidence="1" type="ORF">T4A_3465</name>
</gene>
<accession>A0A0V1E356</accession>
<proteinExistence type="predicted"/>
<protein>
    <submittedName>
        <fullName evidence="1">Uncharacterized protein</fullName>
    </submittedName>
</protein>
<sequence length="69" mass="8236">MTMHSLTEKTSKFRQSSSEWWRRDAEKGWTRVREGFVLNLIKKNKNDKNEPLIFISSLKAQKCMLNKFS</sequence>
<evidence type="ECO:0000313" key="2">
    <source>
        <dbReference type="Proteomes" id="UP000054632"/>
    </source>
</evidence>
<name>A0A0V1E356_TRIPS</name>
<dbReference type="AlphaFoldDB" id="A0A0V1E356"/>
<organism evidence="1 2">
    <name type="scientific">Trichinella pseudospiralis</name>
    <name type="common">Parasitic roundworm</name>
    <dbReference type="NCBI Taxonomy" id="6337"/>
    <lineage>
        <taxon>Eukaryota</taxon>
        <taxon>Metazoa</taxon>
        <taxon>Ecdysozoa</taxon>
        <taxon>Nematoda</taxon>
        <taxon>Enoplea</taxon>
        <taxon>Dorylaimia</taxon>
        <taxon>Trichinellida</taxon>
        <taxon>Trichinellidae</taxon>
        <taxon>Trichinella</taxon>
    </lineage>
</organism>
<evidence type="ECO:0000313" key="1">
    <source>
        <dbReference type="EMBL" id="KRY68263.1"/>
    </source>
</evidence>
<comment type="caution">
    <text evidence="1">The sequence shown here is derived from an EMBL/GenBank/DDBJ whole genome shotgun (WGS) entry which is preliminary data.</text>
</comment>
<dbReference type="EMBL" id="JYDR01000115">
    <property type="protein sequence ID" value="KRY68263.1"/>
    <property type="molecule type" value="Genomic_DNA"/>
</dbReference>
<reference evidence="1 2" key="1">
    <citation type="submission" date="2015-01" db="EMBL/GenBank/DDBJ databases">
        <title>Evolution of Trichinella species and genotypes.</title>
        <authorList>
            <person name="Korhonen P.K."/>
            <person name="Edoardo P."/>
            <person name="Giuseppe L.R."/>
            <person name="Gasser R.B."/>
        </authorList>
    </citation>
    <scope>NUCLEOTIDE SEQUENCE [LARGE SCALE GENOMIC DNA]</scope>
    <source>
        <strain evidence="1">ISS13</strain>
    </source>
</reference>